<dbReference type="PANTHER" id="PTHR46701:SF7">
    <property type="entry name" value="GLYCOSYLTRANSFERASE-LIKE KOBITO 1"/>
    <property type="match status" value="1"/>
</dbReference>
<dbReference type="AlphaFoldDB" id="A0AAP0RRT1"/>
<dbReference type="Pfam" id="PF01697">
    <property type="entry name" value="Glyco_transf_92"/>
    <property type="match status" value="1"/>
</dbReference>
<comment type="caution">
    <text evidence="8">The sequence shown here is derived from an EMBL/GenBank/DDBJ whole genome shotgun (WGS) entry which is preliminary data.</text>
</comment>
<evidence type="ECO:0000256" key="6">
    <source>
        <dbReference type="RuleBase" id="RU366017"/>
    </source>
</evidence>
<comment type="subcellular location">
    <subcellularLocation>
        <location evidence="1">Membrane</location>
    </subcellularLocation>
</comment>
<keyword evidence="5" id="KW-0472">Membrane</keyword>
<dbReference type="GO" id="GO:0016020">
    <property type="term" value="C:membrane"/>
    <property type="evidence" value="ECO:0007669"/>
    <property type="project" value="UniProtKB-SubCell"/>
</dbReference>
<dbReference type="GO" id="GO:0030244">
    <property type="term" value="P:cellulose biosynthetic process"/>
    <property type="evidence" value="ECO:0007669"/>
    <property type="project" value="InterPro"/>
</dbReference>
<dbReference type="PANTHER" id="PTHR46701">
    <property type="entry name" value="GLYCOSYLTRANSFERASE-LIKE KOBITO 1"/>
    <property type="match status" value="1"/>
</dbReference>
<evidence type="ECO:0000313" key="9">
    <source>
        <dbReference type="Proteomes" id="UP001415857"/>
    </source>
</evidence>
<evidence type="ECO:0000313" key="8">
    <source>
        <dbReference type="EMBL" id="KAK9283199.1"/>
    </source>
</evidence>
<dbReference type="GO" id="GO:0016757">
    <property type="term" value="F:glycosyltransferase activity"/>
    <property type="evidence" value="ECO:0007669"/>
    <property type="project" value="UniProtKB-UniRule"/>
</dbReference>
<keyword evidence="3 6" id="KW-0328">Glycosyltransferase</keyword>
<keyword evidence="9" id="KW-1185">Reference proteome</keyword>
<dbReference type="EC" id="2.4.1.-" evidence="6"/>
<feature type="region of interest" description="Disordered" evidence="7">
    <location>
        <begin position="59"/>
        <end position="78"/>
    </location>
</feature>
<reference evidence="8 9" key="1">
    <citation type="journal article" date="2024" name="Plant J.">
        <title>Genome sequences and population genomics reveal climatic adaptation and genomic divergence between two closely related sweetgum species.</title>
        <authorList>
            <person name="Xu W.Q."/>
            <person name="Ren C.Q."/>
            <person name="Zhang X.Y."/>
            <person name="Comes H.P."/>
            <person name="Liu X.H."/>
            <person name="Li Y.G."/>
            <person name="Kettle C.J."/>
            <person name="Jalonen R."/>
            <person name="Gaisberger H."/>
            <person name="Ma Y.Z."/>
            <person name="Qiu Y.X."/>
        </authorList>
    </citation>
    <scope>NUCLEOTIDE SEQUENCE [LARGE SCALE GENOMIC DNA]</scope>
    <source>
        <strain evidence="8">Hangzhou</strain>
    </source>
</reference>
<comment type="similarity">
    <text evidence="2 6">Belongs to the glycosyltransferase 92 family.</text>
</comment>
<dbReference type="Proteomes" id="UP001415857">
    <property type="component" value="Unassembled WGS sequence"/>
</dbReference>
<sequence length="459" mass="52549">MANLHNSLRPSPPSSHSANFTSKLLLLLTLLPLTLATFAFLLQWRGGVTDPVTRWSPDSHNQFPGMDSSPPTTTTTVGHSSSSDCVVVLGRSSSPSFPYYRDWKFDFNSDLKPKICITTSTSAGLEQILPWMFYHKVLGVSTFFLFVEGKAASPNVSKVLESIPGVKVIYRTRELEEKQAKSRIWNETWLSSFFYKPCNYELFVKQSLNMEMAIVMARDSSMDWIIHLDTDELLHPAGAREYSLRQLLLDVPGNVDMVVFPNYESSVERDDIKEPFSEVSMFKKNYDHLPKDTYFGMYKESTRGNPNYFLTYGNGKSAARIQDHLRPNGAHRWHNYMKAPNEIKLEEAAVLHYTYTKFSDLTSRRDRCGCKPTKEDVKRCFMLDFDRAAFIIASTATEEEMLNWYREHIVWTDKALNIKLLRKGILTRIYAPMVSMITNLFSQKLGPKMGDRAEGGHFN</sequence>
<evidence type="ECO:0000256" key="3">
    <source>
        <dbReference type="ARBA" id="ARBA00022676"/>
    </source>
</evidence>
<evidence type="ECO:0000256" key="7">
    <source>
        <dbReference type="SAM" id="MobiDB-lite"/>
    </source>
</evidence>
<evidence type="ECO:0000256" key="2">
    <source>
        <dbReference type="ARBA" id="ARBA00007647"/>
    </source>
</evidence>
<dbReference type="InterPro" id="IPR044224">
    <property type="entry name" value="KOBITO1-like"/>
</dbReference>
<dbReference type="EMBL" id="JBBPBK010000006">
    <property type="protein sequence ID" value="KAK9283199.1"/>
    <property type="molecule type" value="Genomic_DNA"/>
</dbReference>
<evidence type="ECO:0000256" key="4">
    <source>
        <dbReference type="ARBA" id="ARBA00022679"/>
    </source>
</evidence>
<organism evidence="8 9">
    <name type="scientific">Liquidambar formosana</name>
    <name type="common">Formosan gum</name>
    <dbReference type="NCBI Taxonomy" id="63359"/>
    <lineage>
        <taxon>Eukaryota</taxon>
        <taxon>Viridiplantae</taxon>
        <taxon>Streptophyta</taxon>
        <taxon>Embryophyta</taxon>
        <taxon>Tracheophyta</taxon>
        <taxon>Spermatophyta</taxon>
        <taxon>Magnoliopsida</taxon>
        <taxon>eudicotyledons</taxon>
        <taxon>Gunneridae</taxon>
        <taxon>Pentapetalae</taxon>
        <taxon>Saxifragales</taxon>
        <taxon>Altingiaceae</taxon>
        <taxon>Liquidambar</taxon>
    </lineage>
</organism>
<proteinExistence type="inferred from homology"/>
<keyword evidence="4 6" id="KW-0808">Transferase</keyword>
<protein>
    <recommendedName>
        <fullName evidence="6">Glycosyltransferase family 92 protein</fullName>
        <ecNumber evidence="6">2.4.1.-</ecNumber>
    </recommendedName>
</protein>
<evidence type="ECO:0000256" key="5">
    <source>
        <dbReference type="ARBA" id="ARBA00023136"/>
    </source>
</evidence>
<accession>A0AAP0RRT1</accession>
<name>A0AAP0RRT1_LIQFO</name>
<gene>
    <name evidence="8" type="ORF">L1049_011435</name>
</gene>
<evidence type="ECO:0000256" key="1">
    <source>
        <dbReference type="ARBA" id="ARBA00004370"/>
    </source>
</evidence>
<dbReference type="GO" id="GO:0009737">
    <property type="term" value="P:response to abscisic acid"/>
    <property type="evidence" value="ECO:0007669"/>
    <property type="project" value="InterPro"/>
</dbReference>
<dbReference type="InterPro" id="IPR008166">
    <property type="entry name" value="Glyco_transf_92"/>
</dbReference>
<feature type="compositionally biased region" description="Low complexity" evidence="7">
    <location>
        <begin position="68"/>
        <end position="78"/>
    </location>
</feature>